<dbReference type="Pfam" id="PF03219">
    <property type="entry name" value="TLC"/>
    <property type="match status" value="1"/>
</dbReference>
<evidence type="ECO:0000256" key="2">
    <source>
        <dbReference type="ARBA" id="ARBA00007127"/>
    </source>
</evidence>
<comment type="subcellular location">
    <subcellularLocation>
        <location evidence="1 9">Membrane</location>
        <topology evidence="1 9">Multi-pass membrane protein</topology>
    </subcellularLocation>
</comment>
<name>A0ABQ7HWQ8_9MICR</name>
<dbReference type="Proteomes" id="UP001516464">
    <property type="component" value="Unassembled WGS sequence"/>
</dbReference>
<proteinExistence type="inferred from homology"/>
<organism evidence="10 11">
    <name type="scientific">Astathelohania contejeani</name>
    <dbReference type="NCBI Taxonomy" id="164912"/>
    <lineage>
        <taxon>Eukaryota</taxon>
        <taxon>Fungi</taxon>
        <taxon>Fungi incertae sedis</taxon>
        <taxon>Microsporidia</taxon>
        <taxon>Astathelohaniidae</taxon>
        <taxon>Astathelohania</taxon>
    </lineage>
</organism>
<feature type="transmembrane region" description="Helical" evidence="9">
    <location>
        <begin position="240"/>
        <end position="264"/>
    </location>
</feature>
<keyword evidence="4 9" id="KW-0812">Transmembrane</keyword>
<keyword evidence="7 9" id="KW-1133">Transmembrane helix</keyword>
<evidence type="ECO:0000256" key="5">
    <source>
        <dbReference type="ARBA" id="ARBA00022741"/>
    </source>
</evidence>
<feature type="transmembrane region" description="Helical" evidence="9">
    <location>
        <begin position="43"/>
        <end position="60"/>
    </location>
</feature>
<evidence type="ECO:0000313" key="11">
    <source>
        <dbReference type="Proteomes" id="UP001516464"/>
    </source>
</evidence>
<feature type="transmembrane region" description="Helical" evidence="9">
    <location>
        <begin position="303"/>
        <end position="328"/>
    </location>
</feature>
<comment type="caution">
    <text evidence="10">The sequence shown here is derived from an EMBL/GenBank/DDBJ whole genome shotgun (WGS) entry which is preliminary data.</text>
</comment>
<feature type="transmembrane region" description="Helical" evidence="9">
    <location>
        <begin position="349"/>
        <end position="369"/>
    </location>
</feature>
<keyword evidence="3 9" id="KW-0813">Transport</keyword>
<evidence type="ECO:0000256" key="8">
    <source>
        <dbReference type="ARBA" id="ARBA00023136"/>
    </source>
</evidence>
<reference evidence="10 11" key="1">
    <citation type="submission" date="2019-01" db="EMBL/GenBank/DDBJ databases">
        <title>Genomes sequencing and comparative genomics of infectious freshwater microsporidia, Cucumispora dikerogammari and Thelohania contejeani.</title>
        <authorList>
            <person name="Cormier A."/>
            <person name="Giraud I."/>
            <person name="Wattier R."/>
            <person name="Teixeira M."/>
            <person name="Grandjean F."/>
            <person name="Rigaud T."/>
            <person name="Cordaux R."/>
        </authorList>
    </citation>
    <scope>NUCLEOTIDE SEQUENCE [LARGE SCALE GENOMIC DNA]</scope>
    <source>
        <strain evidence="10">T1</strain>
        <tissue evidence="10">Spores</tissue>
    </source>
</reference>
<feature type="transmembrane region" description="Helical" evidence="9">
    <location>
        <begin position="375"/>
        <end position="400"/>
    </location>
</feature>
<gene>
    <name evidence="10" type="primary">ANC1_0</name>
    <name evidence="10" type="ORF">TCON_2196</name>
</gene>
<feature type="transmembrane region" description="Helical" evidence="9">
    <location>
        <begin position="475"/>
        <end position="494"/>
    </location>
</feature>
<keyword evidence="6 9" id="KW-0067">ATP-binding</keyword>
<dbReference type="SUPFAM" id="SSF103473">
    <property type="entry name" value="MFS general substrate transporter"/>
    <property type="match status" value="1"/>
</dbReference>
<feature type="transmembrane region" description="Helical" evidence="9">
    <location>
        <begin position="80"/>
        <end position="100"/>
    </location>
</feature>
<keyword evidence="8 9" id="KW-0472">Membrane</keyword>
<evidence type="ECO:0000256" key="1">
    <source>
        <dbReference type="ARBA" id="ARBA00004141"/>
    </source>
</evidence>
<protein>
    <recommendedName>
        <fullName evidence="9">ADP,ATP carrier protein</fullName>
    </recommendedName>
</protein>
<comment type="similarity">
    <text evidence="2 9">Belongs to the ADP/ATP translocase tlc family.</text>
</comment>
<keyword evidence="11" id="KW-1185">Reference proteome</keyword>
<evidence type="ECO:0000256" key="7">
    <source>
        <dbReference type="ARBA" id="ARBA00022989"/>
    </source>
</evidence>
<evidence type="ECO:0000256" key="6">
    <source>
        <dbReference type="ARBA" id="ARBA00022840"/>
    </source>
</evidence>
<feature type="transmembrane region" description="Helical" evidence="9">
    <location>
        <begin position="112"/>
        <end position="132"/>
    </location>
</feature>
<dbReference type="InterPro" id="IPR004667">
    <property type="entry name" value="ADP_ATP_car_bac_type"/>
</dbReference>
<dbReference type="PANTHER" id="PTHR31187">
    <property type="match status" value="1"/>
</dbReference>
<evidence type="ECO:0000256" key="4">
    <source>
        <dbReference type="ARBA" id="ARBA00022692"/>
    </source>
</evidence>
<dbReference type="EMBL" id="SBIQ01000219">
    <property type="protein sequence ID" value="KAF7682582.1"/>
    <property type="molecule type" value="Genomic_DNA"/>
</dbReference>
<sequence>MSKIEDLHNISRIPTEAEIEREANTPGIFGRIFRVAKVERTKFVCLATMYYLIALSYSLIKDLKNSIMIETQGNAAIAPFQLFFVTPCIIICVSHIQKALSKYTISQVLSKVMFIFIIFFFFYGVFIIRYGYVLEPNRFWACDNFGEGKLAIRNIEFLYPNLMTINTWTTALSYLSSELYGGLVLSLLFLSYSNHICAPKQSLRFTPLYFMASNFGLITSGCATYIIAGFKDTQSYKFNLFVLQFIFIFISLCCFVVFILHKFIENNILNKPLYIIENEQTKKKKTEKIDSIKGLRIMLKSKLILAMSATVFLFFLSACMCDTCYCSAMQVLSIKTNKPASFVVLKRAAMSQLSIGCCLLLFLFAPTAILIEKGYFTFIGGIPIFIVGFLGTCILVLAFLNKSVAFDSKNDNFLSNFIKSIGYHTNLDLETKVGWFSTALFKLSKDGALDICKEALSVKINVKYRATAKNIYDGIVGKIGRMVGSLLFILLYAIYDTKDARDTVNVLLIIHLTGVIILIFCMLYLGRKYNESMNNNSDIDLGFK</sequence>
<accession>A0ABQ7HWQ8</accession>
<evidence type="ECO:0000313" key="10">
    <source>
        <dbReference type="EMBL" id="KAF7682582.1"/>
    </source>
</evidence>
<feature type="transmembrane region" description="Helical" evidence="9">
    <location>
        <begin position="506"/>
        <end position="525"/>
    </location>
</feature>
<dbReference type="InterPro" id="IPR036259">
    <property type="entry name" value="MFS_trans_sf"/>
</dbReference>
<feature type="transmembrane region" description="Helical" evidence="9">
    <location>
        <begin position="208"/>
        <end position="228"/>
    </location>
</feature>
<evidence type="ECO:0000256" key="3">
    <source>
        <dbReference type="ARBA" id="ARBA00022448"/>
    </source>
</evidence>
<keyword evidence="5 9" id="KW-0547">Nucleotide-binding</keyword>
<evidence type="ECO:0000256" key="9">
    <source>
        <dbReference type="RuleBase" id="RU363121"/>
    </source>
</evidence>
<dbReference type="PANTHER" id="PTHR31187:SF1">
    <property type="entry name" value="ADP,ATP CARRIER PROTEIN 1"/>
    <property type="match status" value="1"/>
</dbReference>